<reference evidence="4 5" key="1">
    <citation type="submission" date="2018-10" db="EMBL/GenBank/DDBJ databases">
        <title>A high-quality apple genome assembly.</title>
        <authorList>
            <person name="Hu J."/>
        </authorList>
    </citation>
    <scope>NUCLEOTIDE SEQUENCE [LARGE SCALE GENOMIC DNA]</scope>
    <source>
        <strain evidence="5">cv. HFTH1</strain>
        <tissue evidence="4">Young leaf</tissue>
    </source>
</reference>
<dbReference type="AlphaFoldDB" id="A0A498JD08"/>
<feature type="region of interest" description="Disordered" evidence="1">
    <location>
        <begin position="72"/>
        <end position="164"/>
    </location>
</feature>
<gene>
    <name evidence="4" type="ORF">DVH24_013986</name>
</gene>
<feature type="compositionally biased region" description="Low complexity" evidence="1">
    <location>
        <begin position="106"/>
        <end position="124"/>
    </location>
</feature>
<name>A0A498JD08_MALDO</name>
<dbReference type="EMBL" id="RDQH01000333">
    <property type="protein sequence ID" value="RXH93410.1"/>
    <property type="molecule type" value="Genomic_DNA"/>
</dbReference>
<feature type="compositionally biased region" description="Basic and acidic residues" evidence="1">
    <location>
        <begin position="303"/>
        <end position="329"/>
    </location>
</feature>
<evidence type="ECO:0000259" key="2">
    <source>
        <dbReference type="Pfam" id="PF04782"/>
    </source>
</evidence>
<evidence type="ECO:0000313" key="4">
    <source>
        <dbReference type="EMBL" id="RXH93410.1"/>
    </source>
</evidence>
<dbReference type="Proteomes" id="UP000290289">
    <property type="component" value="Chromosome 7"/>
</dbReference>
<dbReference type="InterPro" id="IPR006868">
    <property type="entry name" value="DUF630"/>
</dbReference>
<evidence type="ECO:0000313" key="5">
    <source>
        <dbReference type="Proteomes" id="UP000290289"/>
    </source>
</evidence>
<feature type="compositionally biased region" description="Acidic residues" evidence="1">
    <location>
        <begin position="229"/>
        <end position="243"/>
    </location>
</feature>
<dbReference type="Pfam" id="PF04783">
    <property type="entry name" value="DUF630"/>
    <property type="match status" value="1"/>
</dbReference>
<feature type="compositionally biased region" description="Low complexity" evidence="1">
    <location>
        <begin position="139"/>
        <end position="156"/>
    </location>
</feature>
<evidence type="ECO:0008006" key="6">
    <source>
        <dbReference type="Google" id="ProtNLM"/>
    </source>
</evidence>
<feature type="region of interest" description="Disordered" evidence="1">
    <location>
        <begin position="194"/>
        <end position="400"/>
    </location>
</feature>
<dbReference type="PANTHER" id="PTHR21450:SF9">
    <property type="entry name" value="BZIP DOMAIN CLASS TRANSCRIPTION FACTOR (DUF630 AND DUF632)-RELATED"/>
    <property type="match status" value="1"/>
</dbReference>
<feature type="compositionally biased region" description="Basic and acidic residues" evidence="1">
    <location>
        <begin position="219"/>
        <end position="228"/>
    </location>
</feature>
<dbReference type="InterPro" id="IPR006867">
    <property type="entry name" value="DUF632"/>
</dbReference>
<proteinExistence type="predicted"/>
<comment type="caution">
    <text evidence="4">The sequence shown here is derived from an EMBL/GenBank/DDBJ whole genome shotgun (WGS) entry which is preliminary data.</text>
</comment>
<organism evidence="4 5">
    <name type="scientific">Malus domestica</name>
    <name type="common">Apple</name>
    <name type="synonym">Pyrus malus</name>
    <dbReference type="NCBI Taxonomy" id="3750"/>
    <lineage>
        <taxon>Eukaryota</taxon>
        <taxon>Viridiplantae</taxon>
        <taxon>Streptophyta</taxon>
        <taxon>Embryophyta</taxon>
        <taxon>Tracheophyta</taxon>
        <taxon>Spermatophyta</taxon>
        <taxon>Magnoliopsida</taxon>
        <taxon>eudicotyledons</taxon>
        <taxon>Gunneridae</taxon>
        <taxon>Pentapetalae</taxon>
        <taxon>rosids</taxon>
        <taxon>fabids</taxon>
        <taxon>Rosales</taxon>
        <taxon>Rosaceae</taxon>
        <taxon>Amygdaloideae</taxon>
        <taxon>Maleae</taxon>
        <taxon>Malus</taxon>
    </lineage>
</organism>
<evidence type="ECO:0000259" key="3">
    <source>
        <dbReference type="Pfam" id="PF04783"/>
    </source>
</evidence>
<accession>A0A498JD08</accession>
<dbReference type="STRING" id="3750.A0A498JD08"/>
<dbReference type="Pfam" id="PF04782">
    <property type="entry name" value="DUF632"/>
    <property type="match status" value="1"/>
</dbReference>
<sequence>MGCTASKLDNEDTVRRCKERRRLMKDAVYARHHLAAAHADYCRSLRLTGSALVSFAAFEPLSISHQTPAVFLHQVPPPTTNHIPPRAPSPAPSSLHPPPPPPPLSPTINSSNLPHILSSSSAHSSRQHRRRRQPPPKLPHILSESSLPSSPGSQKSNFSNPFGFPSAFQAESNYSRTPSQASSMWNWENFYPPSPPDSEFFEQRQKSQTQSRQHQKSPHHLDPEHSDENDSETEAIEAEPLETETERSEYDFFLNHRNPKAQNAHHQNRHEYAQSEKYAPSHKYAHSEKYAQSEKYAPSQKYAHSEKYAQSEREEVQCSEWDDHDHDHYSTTSSSDEGDDERESRSEMGTRSTFEPESVRAESVAGSGRVPVAQAMPRYAPSTSKSERSEGSEGGSTYRSSEISNMKMVVRHKDLKEIVEAIKENFDRAATAGDQVSEMLETSRAELDRSFRQLKKTVYHSSSVLSSLSSTWSSKPPLAVKYRLDAGSLNSEPGGSKSLCSTFERLLAWEKKLYEEVKAREGVKIEHEKKLSALQHQEYKGEDETKVDKTKASIKRLQSLIIVTSQAVSTTSTAIIDLRDSDLVPQLVELCHGFMYMWRSMHQYHEVQNDIVQQVRGLVNRSAKGDSTSELHRQATRDLESAVSAWHSSFCRLIKFKRDFIRSVHGWFKLTLLPVNNDMTFNVHNESSDVYSFCDEWKLALERVPDTVASEAINSFINVVHVISVKQSEELKIKKRTETASKELEKKASSLRNIEKKFYHSYSMVGIGLPDSGPENGQVLDARDPLAEKKSELTTCQRRVEDEMMRHTKAVEVTRAMTLNNLQTGLPGVFQALTSFAGLFTEALESVCTRSYAIK</sequence>
<protein>
    <recommendedName>
        <fullName evidence="6">DUF632 domain-containing protein</fullName>
    </recommendedName>
</protein>
<feature type="compositionally biased region" description="Pro residues" evidence="1">
    <location>
        <begin position="75"/>
        <end position="105"/>
    </location>
</feature>
<keyword evidence="5" id="KW-1185">Reference proteome</keyword>
<dbReference type="PANTHER" id="PTHR21450">
    <property type="entry name" value="PROTEIN ALTERED PHOSPHATE STARVATION RESPONSE 1"/>
    <property type="match status" value="1"/>
</dbReference>
<feature type="domain" description="DUF630" evidence="3">
    <location>
        <begin position="1"/>
        <end position="57"/>
    </location>
</feature>
<feature type="domain" description="DUF632" evidence="2">
    <location>
        <begin position="415"/>
        <end position="721"/>
    </location>
</feature>
<evidence type="ECO:0000256" key="1">
    <source>
        <dbReference type="SAM" id="MobiDB-lite"/>
    </source>
</evidence>
<feature type="compositionally biased region" description="Basic residues" evidence="1">
    <location>
        <begin position="125"/>
        <end position="134"/>
    </location>
</feature>